<dbReference type="Gene3D" id="2.115.10.20">
    <property type="entry name" value="Glycosyl hydrolase domain, family 43"/>
    <property type="match status" value="2"/>
</dbReference>
<evidence type="ECO:0000313" key="1">
    <source>
        <dbReference type="EMBL" id="SFL45325.1"/>
    </source>
</evidence>
<evidence type="ECO:0000313" key="2">
    <source>
        <dbReference type="Proteomes" id="UP000199520"/>
    </source>
</evidence>
<sequence>MKWRKMGQIFSFEDFNFRKEFVSHSQSPQAVVFDDYVRIYFSTRQKSENGKFLSKVQFIDFDKSFTKIINQSTKEVIKLGELGTFNEHGIFPFNPVKYKNKICAYTTGWTRRSSVDVDSGIGLAISHDGGESFEKMGDGPVLSTSLNEPFLVCDGFVRVFNDMFHMWYIYGTEWKVFEQNQEPERTYVIGHATSVDGINWVKEGRQIIESKYDGECQALPSIIQIGSRYHMYFCCRNSYDFRKNPQNSYRLGYAYSDDLINWIRDDENVGIEVSKTGWDSEMMCYPHIFEMDNEIYMLYNGNEFGRYGFGLAKLEEI</sequence>
<dbReference type="EMBL" id="FOTS01000005">
    <property type="protein sequence ID" value="SFL45325.1"/>
    <property type="molecule type" value="Genomic_DNA"/>
</dbReference>
<dbReference type="PANTHER" id="PTHR35279:SF1">
    <property type="entry name" value="ARABINANASE_LEVANSUCRASE_INVERTASE"/>
    <property type="match status" value="1"/>
</dbReference>
<gene>
    <name evidence="1" type="ORF">SAMN04490355_100527</name>
</gene>
<dbReference type="OrthoDB" id="9759709at2"/>
<accession>A0A1I4HT32</accession>
<dbReference type="STRING" id="1123291.SAMN04490355_100527"/>
<proteinExistence type="predicted"/>
<organism evidence="1 2">
    <name type="scientific">Pelosinus propionicus DSM 13327</name>
    <dbReference type="NCBI Taxonomy" id="1123291"/>
    <lineage>
        <taxon>Bacteria</taxon>
        <taxon>Bacillati</taxon>
        <taxon>Bacillota</taxon>
        <taxon>Negativicutes</taxon>
        <taxon>Selenomonadales</taxon>
        <taxon>Sporomusaceae</taxon>
        <taxon>Pelosinus</taxon>
    </lineage>
</organism>
<dbReference type="AlphaFoldDB" id="A0A1I4HT32"/>
<dbReference type="PANTHER" id="PTHR35279">
    <property type="match status" value="1"/>
</dbReference>
<dbReference type="SUPFAM" id="SSF75005">
    <property type="entry name" value="Arabinanase/levansucrase/invertase"/>
    <property type="match status" value="1"/>
</dbReference>
<evidence type="ECO:0008006" key="3">
    <source>
        <dbReference type="Google" id="ProtNLM"/>
    </source>
</evidence>
<keyword evidence="2" id="KW-1185">Reference proteome</keyword>
<dbReference type="InterPro" id="IPR023296">
    <property type="entry name" value="Glyco_hydro_beta-prop_sf"/>
</dbReference>
<dbReference type="Proteomes" id="UP000199520">
    <property type="component" value="Unassembled WGS sequence"/>
</dbReference>
<name>A0A1I4HT32_9FIRM</name>
<protein>
    <recommendedName>
        <fullName evidence="3">Glycosyl hydrolases family 32 N-terminal domain-containing protein</fullName>
    </recommendedName>
</protein>
<dbReference type="RefSeq" id="WP_090933029.1">
    <property type="nucleotide sequence ID" value="NZ_FOTS01000005.1"/>
</dbReference>
<reference evidence="2" key="1">
    <citation type="submission" date="2016-10" db="EMBL/GenBank/DDBJ databases">
        <authorList>
            <person name="Varghese N."/>
            <person name="Submissions S."/>
        </authorList>
    </citation>
    <scope>NUCLEOTIDE SEQUENCE [LARGE SCALE GENOMIC DNA]</scope>
    <source>
        <strain evidence="2">DSM 13327</strain>
    </source>
</reference>